<dbReference type="InterPro" id="IPR050469">
    <property type="entry name" value="Diguanylate_Cyclase"/>
</dbReference>
<dbReference type="SUPFAM" id="SSF52172">
    <property type="entry name" value="CheY-like"/>
    <property type="match status" value="1"/>
</dbReference>
<feature type="domain" description="Response regulatory" evidence="4">
    <location>
        <begin position="22"/>
        <end position="139"/>
    </location>
</feature>
<dbReference type="EC" id="2.7.7.65" evidence="1"/>
<accession>A0ABW0PY85</accession>
<name>A0ABW0PY85_9HYPH</name>
<dbReference type="SMART" id="SM00448">
    <property type="entry name" value="REC"/>
    <property type="match status" value="1"/>
</dbReference>
<dbReference type="CDD" id="cd01949">
    <property type="entry name" value="GGDEF"/>
    <property type="match status" value="1"/>
</dbReference>
<gene>
    <name evidence="6" type="ORF">ACFPP9_16785</name>
</gene>
<dbReference type="InterPro" id="IPR000160">
    <property type="entry name" value="GGDEF_dom"/>
</dbReference>
<proteinExistence type="predicted"/>
<dbReference type="SUPFAM" id="SSF55073">
    <property type="entry name" value="Nucleotide cyclase"/>
    <property type="match status" value="1"/>
</dbReference>
<dbReference type="PANTHER" id="PTHR45138">
    <property type="entry name" value="REGULATORY COMPONENTS OF SENSORY TRANSDUCTION SYSTEM"/>
    <property type="match status" value="1"/>
</dbReference>
<dbReference type="Pfam" id="PF00072">
    <property type="entry name" value="Response_reg"/>
    <property type="match status" value="1"/>
</dbReference>
<evidence type="ECO:0000256" key="2">
    <source>
        <dbReference type="ARBA" id="ARBA00034247"/>
    </source>
</evidence>
<keyword evidence="3" id="KW-0597">Phosphoprotein</keyword>
<reference evidence="7" key="1">
    <citation type="journal article" date="2019" name="Int. J. Syst. Evol. Microbiol.">
        <title>The Global Catalogue of Microorganisms (GCM) 10K type strain sequencing project: providing services to taxonomists for standard genome sequencing and annotation.</title>
        <authorList>
            <consortium name="The Broad Institute Genomics Platform"/>
            <consortium name="The Broad Institute Genome Sequencing Center for Infectious Disease"/>
            <person name="Wu L."/>
            <person name="Ma J."/>
        </authorList>
    </citation>
    <scope>NUCLEOTIDE SEQUENCE [LARGE SCALE GENOMIC DNA]</scope>
    <source>
        <strain evidence="7">KACC 12633</strain>
    </source>
</reference>
<dbReference type="SMART" id="SM00267">
    <property type="entry name" value="GGDEF"/>
    <property type="match status" value="1"/>
</dbReference>
<evidence type="ECO:0000313" key="6">
    <source>
        <dbReference type="EMBL" id="MFC5517443.1"/>
    </source>
</evidence>
<organism evidence="6 7">
    <name type="scientific">Kaistia terrae</name>
    <dbReference type="NCBI Taxonomy" id="537017"/>
    <lineage>
        <taxon>Bacteria</taxon>
        <taxon>Pseudomonadati</taxon>
        <taxon>Pseudomonadota</taxon>
        <taxon>Alphaproteobacteria</taxon>
        <taxon>Hyphomicrobiales</taxon>
        <taxon>Kaistiaceae</taxon>
        <taxon>Kaistia</taxon>
    </lineage>
</organism>
<dbReference type="InterPro" id="IPR011006">
    <property type="entry name" value="CheY-like_superfamily"/>
</dbReference>
<keyword evidence="7" id="KW-1185">Reference proteome</keyword>
<dbReference type="PROSITE" id="PS50110">
    <property type="entry name" value="RESPONSE_REGULATORY"/>
    <property type="match status" value="1"/>
</dbReference>
<dbReference type="RefSeq" id="WP_266346243.1">
    <property type="nucleotide sequence ID" value="NZ_JAPKNH010000014.1"/>
</dbReference>
<evidence type="ECO:0000256" key="3">
    <source>
        <dbReference type="PROSITE-ProRule" id="PRU00169"/>
    </source>
</evidence>
<dbReference type="NCBIfam" id="TIGR00254">
    <property type="entry name" value="GGDEF"/>
    <property type="match status" value="1"/>
</dbReference>
<feature type="domain" description="GGDEF" evidence="5">
    <location>
        <begin position="203"/>
        <end position="337"/>
    </location>
</feature>
<evidence type="ECO:0000313" key="7">
    <source>
        <dbReference type="Proteomes" id="UP001596150"/>
    </source>
</evidence>
<protein>
    <recommendedName>
        <fullName evidence="1">diguanylate cyclase</fullName>
        <ecNumber evidence="1">2.7.7.65</ecNumber>
    </recommendedName>
</protein>
<evidence type="ECO:0000259" key="4">
    <source>
        <dbReference type="PROSITE" id="PS50110"/>
    </source>
</evidence>
<evidence type="ECO:0000259" key="5">
    <source>
        <dbReference type="PROSITE" id="PS50887"/>
    </source>
</evidence>
<dbReference type="InterPro" id="IPR001789">
    <property type="entry name" value="Sig_transdc_resp-reg_receiver"/>
</dbReference>
<dbReference type="InterPro" id="IPR043128">
    <property type="entry name" value="Rev_trsase/Diguanyl_cyclase"/>
</dbReference>
<dbReference type="Proteomes" id="UP001596150">
    <property type="component" value="Unassembled WGS sequence"/>
</dbReference>
<comment type="catalytic activity">
    <reaction evidence="2">
        <text>2 GTP = 3',3'-c-di-GMP + 2 diphosphate</text>
        <dbReference type="Rhea" id="RHEA:24898"/>
        <dbReference type="ChEBI" id="CHEBI:33019"/>
        <dbReference type="ChEBI" id="CHEBI:37565"/>
        <dbReference type="ChEBI" id="CHEBI:58805"/>
        <dbReference type="EC" id="2.7.7.65"/>
    </reaction>
</comment>
<keyword evidence="6" id="KW-0548">Nucleotidyltransferase</keyword>
<comment type="caution">
    <text evidence="6">The sequence shown here is derived from an EMBL/GenBank/DDBJ whole genome shotgun (WGS) entry which is preliminary data.</text>
</comment>
<dbReference type="EMBL" id="JBHSML010000007">
    <property type="protein sequence ID" value="MFC5517443.1"/>
    <property type="molecule type" value="Genomic_DNA"/>
</dbReference>
<feature type="modified residue" description="4-aspartylphosphate" evidence="3">
    <location>
        <position position="72"/>
    </location>
</feature>
<dbReference type="PROSITE" id="PS50887">
    <property type="entry name" value="GGDEF"/>
    <property type="match status" value="1"/>
</dbReference>
<dbReference type="GO" id="GO:0052621">
    <property type="term" value="F:diguanylate cyclase activity"/>
    <property type="evidence" value="ECO:0007669"/>
    <property type="project" value="UniProtKB-EC"/>
</dbReference>
<sequence>MTGHHAPVAYTTPPPADNYMSLVLLVDDQVMICEAVRRMLANQPDIDFHYCTDPLQALGVAERVKPTVILQDLVMPGIDGMELVRHYRANEHTHSVPVIVLSTKDDPVIKGEAFQAGANDYLVKLPDRIELIARIRYHTRAYLDHVQRDEAYRALRESQRQLMSVNLELERLTRIDGLTGLGNRRYFDEYLAAEWKRGLRNQSAVSVLMVDVDHFKLYNDAHGHLAGDDVLKQVSQVLQSGATRSTDLAARYGGEEFVIVLIDVSLAGASVVAERIVQGVRDLAIPRGSAGRVTVSVGVATMVPLEGSEPDDIVAAADLALFRAKASGRNLVVLHEPTVDFVAKSGAGSNADA</sequence>
<dbReference type="Gene3D" id="3.30.70.270">
    <property type="match status" value="1"/>
</dbReference>
<dbReference type="Pfam" id="PF00990">
    <property type="entry name" value="GGDEF"/>
    <property type="match status" value="1"/>
</dbReference>
<dbReference type="Gene3D" id="3.40.50.2300">
    <property type="match status" value="1"/>
</dbReference>
<evidence type="ECO:0000256" key="1">
    <source>
        <dbReference type="ARBA" id="ARBA00012528"/>
    </source>
</evidence>
<dbReference type="PANTHER" id="PTHR45138:SF9">
    <property type="entry name" value="DIGUANYLATE CYCLASE DGCM-RELATED"/>
    <property type="match status" value="1"/>
</dbReference>
<dbReference type="InterPro" id="IPR029787">
    <property type="entry name" value="Nucleotide_cyclase"/>
</dbReference>
<keyword evidence="6" id="KW-0808">Transferase</keyword>